<evidence type="ECO:0000313" key="1">
    <source>
        <dbReference type="EMBL" id="PBK68491.1"/>
    </source>
</evidence>
<gene>
    <name evidence="1" type="ORF">ARMSODRAFT_1019619</name>
</gene>
<sequence>MSLICSRTESRFKSLFSRDATERLETWDDNFVLKCFGRVTGGIDVTVLSHMSGDSRAELFVNSGYNVPCPEQGIIHLPAYTKSSASKHPSIPHKNLCDQSYRSYSLPQNADLSFRQSSFFGSNKCPPPNVNFVAGSWFNPNDAPSPPFPWKSQSFPDTDQVVAPLDIFPDYAQQLVLFGDAVPFLCHGQHKCLQKTCREPCPKTNIVRVHPYSKHRPKPREESSL</sequence>
<dbReference type="Proteomes" id="UP000218334">
    <property type="component" value="Unassembled WGS sequence"/>
</dbReference>
<dbReference type="AlphaFoldDB" id="A0A2H3BC93"/>
<dbReference type="EMBL" id="KZ293432">
    <property type="protein sequence ID" value="PBK68491.1"/>
    <property type="molecule type" value="Genomic_DNA"/>
</dbReference>
<proteinExistence type="predicted"/>
<reference evidence="2" key="1">
    <citation type="journal article" date="2017" name="Nat. Ecol. Evol.">
        <title>Genome expansion and lineage-specific genetic innovations in the forest pathogenic fungi Armillaria.</title>
        <authorList>
            <person name="Sipos G."/>
            <person name="Prasanna A.N."/>
            <person name="Walter M.C."/>
            <person name="O'Connor E."/>
            <person name="Balint B."/>
            <person name="Krizsan K."/>
            <person name="Kiss B."/>
            <person name="Hess J."/>
            <person name="Varga T."/>
            <person name="Slot J."/>
            <person name="Riley R."/>
            <person name="Boka B."/>
            <person name="Rigling D."/>
            <person name="Barry K."/>
            <person name="Lee J."/>
            <person name="Mihaltcheva S."/>
            <person name="LaButti K."/>
            <person name="Lipzen A."/>
            <person name="Waldron R."/>
            <person name="Moloney N.M."/>
            <person name="Sperisen C."/>
            <person name="Kredics L."/>
            <person name="Vagvoelgyi C."/>
            <person name="Patrignani A."/>
            <person name="Fitzpatrick D."/>
            <person name="Nagy I."/>
            <person name="Doyle S."/>
            <person name="Anderson J.B."/>
            <person name="Grigoriev I.V."/>
            <person name="Gueldener U."/>
            <person name="Muensterkoetter M."/>
            <person name="Nagy L.G."/>
        </authorList>
    </citation>
    <scope>NUCLEOTIDE SEQUENCE [LARGE SCALE GENOMIC DNA]</scope>
    <source>
        <strain evidence="2">28-4</strain>
    </source>
</reference>
<accession>A0A2H3BC93</accession>
<protein>
    <submittedName>
        <fullName evidence="1">Uncharacterized protein</fullName>
    </submittedName>
</protein>
<evidence type="ECO:0000313" key="2">
    <source>
        <dbReference type="Proteomes" id="UP000218334"/>
    </source>
</evidence>
<name>A0A2H3BC93_9AGAR</name>
<keyword evidence="2" id="KW-1185">Reference proteome</keyword>
<organism evidence="1 2">
    <name type="scientific">Armillaria solidipes</name>
    <dbReference type="NCBI Taxonomy" id="1076256"/>
    <lineage>
        <taxon>Eukaryota</taxon>
        <taxon>Fungi</taxon>
        <taxon>Dikarya</taxon>
        <taxon>Basidiomycota</taxon>
        <taxon>Agaricomycotina</taxon>
        <taxon>Agaricomycetes</taxon>
        <taxon>Agaricomycetidae</taxon>
        <taxon>Agaricales</taxon>
        <taxon>Marasmiineae</taxon>
        <taxon>Physalacriaceae</taxon>
        <taxon>Armillaria</taxon>
    </lineage>
</organism>